<dbReference type="Proteomes" id="UP000663848">
    <property type="component" value="Unassembled WGS sequence"/>
</dbReference>
<evidence type="ECO:0000313" key="2">
    <source>
        <dbReference type="EMBL" id="CAF4852376.1"/>
    </source>
</evidence>
<feature type="compositionally biased region" description="Basic residues" evidence="1">
    <location>
        <begin position="322"/>
        <end position="332"/>
    </location>
</feature>
<feature type="compositionally biased region" description="Low complexity" evidence="1">
    <location>
        <begin position="309"/>
        <end position="321"/>
    </location>
</feature>
<gene>
    <name evidence="2" type="ORF">QYT958_LOCUS27278</name>
</gene>
<evidence type="ECO:0000313" key="3">
    <source>
        <dbReference type="Proteomes" id="UP000663848"/>
    </source>
</evidence>
<feature type="region of interest" description="Disordered" evidence="1">
    <location>
        <begin position="309"/>
        <end position="337"/>
    </location>
</feature>
<feature type="region of interest" description="Disordered" evidence="1">
    <location>
        <begin position="259"/>
        <end position="279"/>
    </location>
</feature>
<reference evidence="2" key="1">
    <citation type="submission" date="2021-02" db="EMBL/GenBank/DDBJ databases">
        <authorList>
            <person name="Nowell W R."/>
        </authorList>
    </citation>
    <scope>NUCLEOTIDE SEQUENCE</scope>
</reference>
<organism evidence="2 3">
    <name type="scientific">Rotaria socialis</name>
    <dbReference type="NCBI Taxonomy" id="392032"/>
    <lineage>
        <taxon>Eukaryota</taxon>
        <taxon>Metazoa</taxon>
        <taxon>Spiralia</taxon>
        <taxon>Gnathifera</taxon>
        <taxon>Rotifera</taxon>
        <taxon>Eurotatoria</taxon>
        <taxon>Bdelloidea</taxon>
        <taxon>Philodinida</taxon>
        <taxon>Philodinidae</taxon>
        <taxon>Rotaria</taxon>
    </lineage>
</organism>
<feature type="compositionally biased region" description="Low complexity" evidence="1">
    <location>
        <begin position="606"/>
        <end position="617"/>
    </location>
</feature>
<feature type="region of interest" description="Disordered" evidence="1">
    <location>
        <begin position="347"/>
        <end position="366"/>
    </location>
</feature>
<accession>A0A821SBW5</accession>
<dbReference type="AlphaFoldDB" id="A0A821SBW5"/>
<proteinExistence type="predicted"/>
<dbReference type="EMBL" id="CAJOBR010006854">
    <property type="protein sequence ID" value="CAF4852376.1"/>
    <property type="molecule type" value="Genomic_DNA"/>
</dbReference>
<feature type="compositionally biased region" description="Polar residues" evidence="1">
    <location>
        <begin position="347"/>
        <end position="362"/>
    </location>
</feature>
<feature type="compositionally biased region" description="Polar residues" evidence="1">
    <location>
        <begin position="534"/>
        <end position="546"/>
    </location>
</feature>
<feature type="region of interest" description="Disordered" evidence="1">
    <location>
        <begin position="584"/>
        <end position="628"/>
    </location>
</feature>
<sequence>MASVDQIPILPETQTIEPIVQCGVLYLGTAPSSAGLGGLDAVQEPFSYRYPVDGTNTVRGIDAVISVYDNGIQLAFTRQPHAAIFFPITSLIYCASLRFSVIENGQAKSIPMIDWRFTPLDSLVENNSRHPPLFSLIVRRTQLLPGDECHCFITKSGDSAFSLIQAVSRVYANINPGTQCLKSPIFYQLDRFGRKLTETNGAIYISPANDDDSQLDRPGSNRLTDESIGQRYLCNPKLGGYFYRTDASIIESWQLWGDDNSTETRPRPPASPFGLHEGLYHDDTTHEIQTYLRHMEDEDKSSSYTCSSKSCSSLSSSSTQHSCKRSQRRSYKQKSFDDTDQFEESLSNAQASSFEPISTSKNSHVREKRKAPIVIEKVVPTVPTSIEIISILHDHIFIKVKTFIHSSSMMSYCVLTNKIALFSNIFIPILNPILPQQPLDISNCEQESTAGSLSKSDVPSFSYRINEHGEKITKEGNRIVFMDVIRPNTNNNTIDPQSDRPSKFRSRSRRQWQPKHIPVIDIQSIQRFIDENNSKNQRQTSASIINDKSVDRANDTTPRLKTTDMTEIIDEYFKDYNGHKTKLSNHETQSIDDRVKSPNTQKPRRTASIISSTHSSANGSLHRRSQSTVNAGVKVNYVRRSTTSSTSSIVKPIVPVFSDEKLDEYISNIYGTNRSITSKTSSKNREESKSSNIPTTLNPTYIPAFRYMQSSVNSNLFREYYNAY</sequence>
<protein>
    <submittedName>
        <fullName evidence="2">Uncharacterized protein</fullName>
    </submittedName>
</protein>
<evidence type="ECO:0000256" key="1">
    <source>
        <dbReference type="SAM" id="MobiDB-lite"/>
    </source>
</evidence>
<comment type="caution">
    <text evidence="2">The sequence shown here is derived from an EMBL/GenBank/DDBJ whole genome shotgun (WGS) entry which is preliminary data.</text>
</comment>
<feature type="region of interest" description="Disordered" evidence="1">
    <location>
        <begin position="675"/>
        <end position="695"/>
    </location>
</feature>
<feature type="region of interest" description="Disordered" evidence="1">
    <location>
        <begin position="531"/>
        <end position="558"/>
    </location>
</feature>
<dbReference type="PANTHER" id="PTHR21219:SF3">
    <property type="entry name" value="FI19613P1"/>
    <property type="match status" value="1"/>
</dbReference>
<dbReference type="PANTHER" id="PTHR21219">
    <property type="entry name" value="FI19613P1"/>
    <property type="match status" value="1"/>
</dbReference>
<feature type="region of interest" description="Disordered" evidence="1">
    <location>
        <begin position="488"/>
        <end position="511"/>
    </location>
</feature>
<name>A0A821SBW5_9BILA</name>